<dbReference type="STRING" id="41688.A0A2N3NAI4"/>
<evidence type="ECO:0000313" key="2">
    <source>
        <dbReference type="EMBL" id="PKS09448.1"/>
    </source>
</evidence>
<dbReference type="VEuPathDB" id="FungiDB:jhhlp_004064"/>
<feature type="region of interest" description="Disordered" evidence="1">
    <location>
        <begin position="20"/>
        <end position="42"/>
    </location>
</feature>
<evidence type="ECO:0008006" key="4">
    <source>
        <dbReference type="Google" id="ProtNLM"/>
    </source>
</evidence>
<sequence>MFSLLCSSVRRRFCKHGESDLRQSVQSSEDEVDSNSPSSQASLEGHLLSETLACPDEAGILLSSVQHQISSPNGEYALQLGENGNLVLGHRAPQGALQPLWWTGTGDGRTRRNYDVSISLSEDSRSILEVSVQEAGHRQIVWHSDLHPACKLQALSNDTASEESRSKGCLKLSNVGRLTLSNTCDLYKPPFYLESPPSLAVIVAGLYRTNNITCETHSKALFSHQAFTSVDVFAFIVYEDRDVRYHNRTKSSIEGNIRQCYGERLKAVTVVATSDIEEAFPGSQEDADLEPCRRKVRRLNNQLKTLYEASRMWWAWAIEHGVLHDAVLRIRPDTNFYGGETLEFRDLNSLGHNRLVLVQPSGERYFYCPRITGHVGIGPSDQIAYGSPSAMSHYLQMYTSFSDTISFSRLAHDPMIVESLHHVRSNA</sequence>
<dbReference type="AlphaFoldDB" id="A0A2N3NAI4"/>
<dbReference type="InParanoid" id="A0A2N3NAI4"/>
<keyword evidence="3" id="KW-1185">Reference proteome</keyword>
<organism evidence="2 3">
    <name type="scientific">Lomentospora prolificans</name>
    <dbReference type="NCBI Taxonomy" id="41688"/>
    <lineage>
        <taxon>Eukaryota</taxon>
        <taxon>Fungi</taxon>
        <taxon>Dikarya</taxon>
        <taxon>Ascomycota</taxon>
        <taxon>Pezizomycotina</taxon>
        <taxon>Sordariomycetes</taxon>
        <taxon>Hypocreomycetidae</taxon>
        <taxon>Microascales</taxon>
        <taxon>Microascaceae</taxon>
        <taxon>Lomentospora</taxon>
    </lineage>
</organism>
<evidence type="ECO:0000313" key="3">
    <source>
        <dbReference type="Proteomes" id="UP000233524"/>
    </source>
</evidence>
<dbReference type="Proteomes" id="UP000233524">
    <property type="component" value="Unassembled WGS sequence"/>
</dbReference>
<dbReference type="InterPro" id="IPR036426">
    <property type="entry name" value="Bulb-type_lectin_dom_sf"/>
</dbReference>
<proteinExistence type="predicted"/>
<accession>A0A2N3NAI4</accession>
<evidence type="ECO:0000256" key="1">
    <source>
        <dbReference type="SAM" id="MobiDB-lite"/>
    </source>
</evidence>
<reference evidence="2 3" key="1">
    <citation type="journal article" date="2017" name="G3 (Bethesda)">
        <title>First Draft Genome Sequence of the Pathogenic Fungus Lomentospora prolificans (Formerly Scedosporium prolificans).</title>
        <authorList>
            <person name="Luo R."/>
            <person name="Zimin A."/>
            <person name="Workman R."/>
            <person name="Fan Y."/>
            <person name="Pertea G."/>
            <person name="Grossman N."/>
            <person name="Wear M.P."/>
            <person name="Jia B."/>
            <person name="Miller H."/>
            <person name="Casadevall A."/>
            <person name="Timp W."/>
            <person name="Zhang S.X."/>
            <person name="Salzberg S.L."/>
        </authorList>
    </citation>
    <scope>NUCLEOTIDE SEQUENCE [LARGE SCALE GENOMIC DNA]</scope>
    <source>
        <strain evidence="2 3">JHH-5317</strain>
    </source>
</reference>
<dbReference type="OrthoDB" id="5235741at2759"/>
<protein>
    <recommendedName>
        <fullName evidence="4">Bulb-type lectin domain-containing protein</fullName>
    </recommendedName>
</protein>
<dbReference type="Gene3D" id="2.90.10.10">
    <property type="entry name" value="Bulb-type lectin domain"/>
    <property type="match status" value="1"/>
</dbReference>
<dbReference type="EMBL" id="NLAX01000010">
    <property type="protein sequence ID" value="PKS09448.1"/>
    <property type="molecule type" value="Genomic_DNA"/>
</dbReference>
<gene>
    <name evidence="2" type="ORF">jhhlp_004064</name>
</gene>
<name>A0A2N3NAI4_9PEZI</name>
<comment type="caution">
    <text evidence="2">The sequence shown here is derived from an EMBL/GenBank/DDBJ whole genome shotgun (WGS) entry which is preliminary data.</text>
</comment>